<feature type="compositionally biased region" description="Basic and acidic residues" evidence="2">
    <location>
        <begin position="26"/>
        <end position="36"/>
    </location>
</feature>
<protein>
    <recommendedName>
        <fullName evidence="3">RRM domain-containing protein</fullName>
    </recommendedName>
</protein>
<dbReference type="OrthoDB" id="48651at2759"/>
<gene>
    <name evidence="4" type="ORF">PHATRDRAFT_43274</name>
</gene>
<dbReference type="STRING" id="556484.B7FR73"/>
<sequence length="352" mass="39046">MKGWADHSSSEDEDEAPERFNLTVEEIGKPPEEPQERQAQQEAKVHKSRPPKTYVYPTEPPFSAFVGNVAFSIVDPNDLANELVKITKEKLGVDVVIENPRIVMDRHSEKQQHRGFAYVQVQNVDQLKALIQLNDFETVLAGRKIHLDTANGSGHERSRGNNRRGPANDIDGSKFRGGRYNRDRRGNSKDFNHEAGDEVTRDADSNIKSGPPAVRPPLKLQPRSKPLDVANQSTPTNSSIFGGAKANDAGNWRSNRKSEEQSNSRARSNHGASNKTSRDSRRGNTATSAISSSSTQTGPRKQDRKDRDVDRKKAAVVKKSPVAPVPPVQQEPKKEDKVVNKFAVLDFDSDSD</sequence>
<feature type="domain" description="RRM" evidence="3">
    <location>
        <begin position="62"/>
        <end position="152"/>
    </location>
</feature>
<feature type="compositionally biased region" description="Polar residues" evidence="2">
    <location>
        <begin position="263"/>
        <end position="275"/>
    </location>
</feature>
<dbReference type="PROSITE" id="PS50102">
    <property type="entry name" value="RRM"/>
    <property type="match status" value="1"/>
</dbReference>
<dbReference type="AlphaFoldDB" id="B7FR73"/>
<evidence type="ECO:0000313" key="5">
    <source>
        <dbReference type="Proteomes" id="UP000000759"/>
    </source>
</evidence>
<dbReference type="SUPFAM" id="SSF54928">
    <property type="entry name" value="RNA-binding domain, RBD"/>
    <property type="match status" value="1"/>
</dbReference>
<dbReference type="GO" id="GO:0003723">
    <property type="term" value="F:RNA binding"/>
    <property type="evidence" value="ECO:0007669"/>
    <property type="project" value="UniProtKB-UniRule"/>
</dbReference>
<dbReference type="EMBL" id="CM000605">
    <property type="protein sequence ID" value="EEC51454.1"/>
    <property type="molecule type" value="Genomic_DNA"/>
</dbReference>
<dbReference type="InterPro" id="IPR000504">
    <property type="entry name" value="RRM_dom"/>
</dbReference>
<evidence type="ECO:0000259" key="3">
    <source>
        <dbReference type="PROSITE" id="PS50102"/>
    </source>
</evidence>
<dbReference type="GeneID" id="7196981"/>
<dbReference type="Gene3D" id="3.30.70.330">
    <property type="match status" value="1"/>
</dbReference>
<keyword evidence="1" id="KW-0694">RNA-binding</keyword>
<proteinExistence type="predicted"/>
<dbReference type="PaxDb" id="2850-Phatr43274"/>
<dbReference type="eggNOG" id="KOG0118">
    <property type="taxonomic scope" value="Eukaryota"/>
</dbReference>
<reference evidence="5" key="2">
    <citation type="submission" date="2008-08" db="EMBL/GenBank/DDBJ databases">
        <authorList>
            <consortium name="Diatom Consortium"/>
            <person name="Grigoriev I."/>
            <person name="Grimwood J."/>
            <person name="Kuo A."/>
            <person name="Otillar R.P."/>
            <person name="Salamov A."/>
            <person name="Detter J.C."/>
            <person name="Lindquist E."/>
            <person name="Shapiro H."/>
            <person name="Lucas S."/>
            <person name="Glavina del Rio T."/>
            <person name="Pitluck S."/>
            <person name="Rokhsar D."/>
            <person name="Bowler C."/>
        </authorList>
    </citation>
    <scope>GENOME REANNOTATION</scope>
    <source>
        <strain evidence="5">CCAP 1055/1</strain>
    </source>
</reference>
<organism evidence="4 5">
    <name type="scientific">Phaeodactylum tricornutum (strain CCAP 1055/1)</name>
    <dbReference type="NCBI Taxonomy" id="556484"/>
    <lineage>
        <taxon>Eukaryota</taxon>
        <taxon>Sar</taxon>
        <taxon>Stramenopiles</taxon>
        <taxon>Ochrophyta</taxon>
        <taxon>Bacillariophyta</taxon>
        <taxon>Bacillariophyceae</taxon>
        <taxon>Bacillariophycidae</taxon>
        <taxon>Naviculales</taxon>
        <taxon>Phaeodactylaceae</taxon>
        <taxon>Phaeodactylum</taxon>
    </lineage>
</organism>
<feature type="compositionally biased region" description="Polar residues" evidence="2">
    <location>
        <begin position="230"/>
        <end position="240"/>
    </location>
</feature>
<dbReference type="InterPro" id="IPR012677">
    <property type="entry name" value="Nucleotide-bd_a/b_plait_sf"/>
</dbReference>
<dbReference type="InParanoid" id="B7FR73"/>
<dbReference type="Proteomes" id="UP000000759">
    <property type="component" value="Chromosome 1"/>
</dbReference>
<dbReference type="HOGENOM" id="CLU_788631_0_0_1"/>
<accession>B7FR73</accession>
<evidence type="ECO:0000256" key="1">
    <source>
        <dbReference type="PROSITE-ProRule" id="PRU00176"/>
    </source>
</evidence>
<dbReference type="RefSeq" id="XP_002176991.1">
    <property type="nucleotide sequence ID" value="XM_002176955.1"/>
</dbReference>
<keyword evidence="5" id="KW-1185">Reference proteome</keyword>
<dbReference type="KEGG" id="pti:PHATRDRAFT_43274"/>
<feature type="compositionally biased region" description="Basic and acidic residues" evidence="2">
    <location>
        <begin position="300"/>
        <end position="313"/>
    </location>
</feature>
<feature type="region of interest" description="Disordered" evidence="2">
    <location>
        <begin position="1"/>
        <end position="54"/>
    </location>
</feature>
<evidence type="ECO:0000256" key="2">
    <source>
        <dbReference type="SAM" id="MobiDB-lite"/>
    </source>
</evidence>
<feature type="region of interest" description="Disordered" evidence="2">
    <location>
        <begin position="149"/>
        <end position="337"/>
    </location>
</feature>
<evidence type="ECO:0000313" key="4">
    <source>
        <dbReference type="EMBL" id="EEC51454.1"/>
    </source>
</evidence>
<feature type="compositionally biased region" description="Low complexity" evidence="2">
    <location>
        <begin position="285"/>
        <end position="297"/>
    </location>
</feature>
<name>B7FR73_PHATC</name>
<feature type="compositionally biased region" description="Basic and acidic residues" evidence="2">
    <location>
        <begin position="180"/>
        <end position="205"/>
    </location>
</feature>
<dbReference type="InterPro" id="IPR035979">
    <property type="entry name" value="RBD_domain_sf"/>
</dbReference>
<feature type="compositionally biased region" description="Basic and acidic residues" evidence="2">
    <location>
        <begin position="1"/>
        <end position="10"/>
    </location>
</feature>
<reference evidence="4 5" key="1">
    <citation type="journal article" date="2008" name="Nature">
        <title>The Phaeodactylum genome reveals the evolutionary history of diatom genomes.</title>
        <authorList>
            <person name="Bowler C."/>
            <person name="Allen A.E."/>
            <person name="Badger J.H."/>
            <person name="Grimwood J."/>
            <person name="Jabbari K."/>
            <person name="Kuo A."/>
            <person name="Maheswari U."/>
            <person name="Martens C."/>
            <person name="Maumus F."/>
            <person name="Otillar R.P."/>
            <person name="Rayko E."/>
            <person name="Salamov A."/>
            <person name="Vandepoele K."/>
            <person name="Beszteri B."/>
            <person name="Gruber A."/>
            <person name="Heijde M."/>
            <person name="Katinka M."/>
            <person name="Mock T."/>
            <person name="Valentin K."/>
            <person name="Verret F."/>
            <person name="Berges J.A."/>
            <person name="Brownlee C."/>
            <person name="Cadoret J.P."/>
            <person name="Chiovitti A."/>
            <person name="Choi C.J."/>
            <person name="Coesel S."/>
            <person name="De Martino A."/>
            <person name="Detter J.C."/>
            <person name="Durkin C."/>
            <person name="Falciatore A."/>
            <person name="Fournet J."/>
            <person name="Haruta M."/>
            <person name="Huysman M.J."/>
            <person name="Jenkins B.D."/>
            <person name="Jiroutova K."/>
            <person name="Jorgensen R.E."/>
            <person name="Joubert Y."/>
            <person name="Kaplan A."/>
            <person name="Kroger N."/>
            <person name="Kroth P.G."/>
            <person name="La Roche J."/>
            <person name="Lindquist E."/>
            <person name="Lommer M."/>
            <person name="Martin-Jezequel V."/>
            <person name="Lopez P.J."/>
            <person name="Lucas S."/>
            <person name="Mangogna M."/>
            <person name="McGinnis K."/>
            <person name="Medlin L.K."/>
            <person name="Montsant A."/>
            <person name="Oudot-Le Secq M.P."/>
            <person name="Napoli C."/>
            <person name="Obornik M."/>
            <person name="Parker M.S."/>
            <person name="Petit J.L."/>
            <person name="Porcel B.M."/>
            <person name="Poulsen N."/>
            <person name="Robison M."/>
            <person name="Rychlewski L."/>
            <person name="Rynearson T.A."/>
            <person name="Schmutz J."/>
            <person name="Shapiro H."/>
            <person name="Siaut M."/>
            <person name="Stanley M."/>
            <person name="Sussman M.R."/>
            <person name="Taylor A.R."/>
            <person name="Vardi A."/>
            <person name="von Dassow P."/>
            <person name="Vyverman W."/>
            <person name="Willis A."/>
            <person name="Wyrwicz L.S."/>
            <person name="Rokhsar D.S."/>
            <person name="Weissenbach J."/>
            <person name="Armbrust E.V."/>
            <person name="Green B.R."/>
            <person name="Van de Peer Y."/>
            <person name="Grigoriev I.V."/>
        </authorList>
    </citation>
    <scope>NUCLEOTIDE SEQUENCE [LARGE SCALE GENOMIC DNA]</scope>
    <source>
        <strain evidence="4 5">CCAP 1055/1</strain>
    </source>
</reference>